<evidence type="ECO:0000313" key="2">
    <source>
        <dbReference type="EMBL" id="SCB31342.1"/>
    </source>
</evidence>
<dbReference type="Gene3D" id="3.20.20.80">
    <property type="entry name" value="Glycosidases"/>
    <property type="match status" value="1"/>
</dbReference>
<dbReference type="EMBL" id="FMAC01000008">
    <property type="protein sequence ID" value="SCB31342.1"/>
    <property type="molecule type" value="Genomic_DNA"/>
</dbReference>
<keyword evidence="1" id="KW-0732">Signal</keyword>
<feature type="signal peptide" evidence="1">
    <location>
        <begin position="1"/>
        <end position="22"/>
    </location>
</feature>
<reference evidence="3" key="1">
    <citation type="submission" date="2016-08" db="EMBL/GenBank/DDBJ databases">
        <authorList>
            <person name="Varghese N."/>
            <person name="Submissions Spin"/>
        </authorList>
    </citation>
    <scope>NUCLEOTIDE SEQUENCE [LARGE SCALE GENOMIC DNA]</scope>
    <source>
        <strain evidence="3">CCBAU 57015</strain>
    </source>
</reference>
<evidence type="ECO:0000256" key="1">
    <source>
        <dbReference type="SAM" id="SignalP"/>
    </source>
</evidence>
<dbReference type="SUPFAM" id="SSF51445">
    <property type="entry name" value="(Trans)glycosidases"/>
    <property type="match status" value="1"/>
</dbReference>
<evidence type="ECO:0008006" key="4">
    <source>
        <dbReference type="Google" id="ProtNLM"/>
    </source>
</evidence>
<protein>
    <recommendedName>
        <fullName evidence="4">Glycosyl hydrolase catalytic core</fullName>
    </recommendedName>
</protein>
<sequence length="365" mass="40350">MVFNRPLSSFAYVLALAMTVWAVPAGSSELGIDRSGLSMQSTAVQEKTLTDIRGLGAAWFRDGPTSGSAQGVANFVNEIRLAKQRHLKVLITVAQMDEDYDVPLQMHDRGWKAKKLSQIDLTKFTQRFQSLLGALKAAGLTIDAVEFGSEDDSYYYDADVPYDHPATADELHTWLRGYGAFLKTGATILHDPRYYPAAKIITFGMAHGCDPCKGPPRHLINPARAVAMLKNVDGFNYLSNATYHVDGYGTHIYVSPNYIDGMATQMLRQDAAALGRDKSLWITEWGFLDLNAFPNKKGETLSQCIQVFLDTLDRLRTQISIGPMMFYRYDTWLSDASGKLLPQAKVLATYTAKQSPQKGDAGGQL</sequence>
<organism evidence="2 3">
    <name type="scientific">Rhizobium hainanense</name>
    <dbReference type="NCBI Taxonomy" id="52131"/>
    <lineage>
        <taxon>Bacteria</taxon>
        <taxon>Pseudomonadati</taxon>
        <taxon>Pseudomonadota</taxon>
        <taxon>Alphaproteobacteria</taxon>
        <taxon>Hyphomicrobiales</taxon>
        <taxon>Rhizobiaceae</taxon>
        <taxon>Rhizobium/Agrobacterium group</taxon>
        <taxon>Rhizobium</taxon>
    </lineage>
</organism>
<evidence type="ECO:0000313" key="3">
    <source>
        <dbReference type="Proteomes" id="UP000186228"/>
    </source>
</evidence>
<accession>A0A1C3VU88</accession>
<feature type="chain" id="PRO_5008684699" description="Glycosyl hydrolase catalytic core" evidence="1">
    <location>
        <begin position="23"/>
        <end position="365"/>
    </location>
</feature>
<proteinExistence type="predicted"/>
<gene>
    <name evidence="2" type="ORF">GA0061100_108110</name>
</gene>
<dbReference type="InterPro" id="IPR017853">
    <property type="entry name" value="GH"/>
</dbReference>
<dbReference type="Proteomes" id="UP000186228">
    <property type="component" value="Unassembled WGS sequence"/>
</dbReference>
<keyword evidence="3" id="KW-1185">Reference proteome</keyword>
<dbReference type="AlphaFoldDB" id="A0A1C3VU88"/>
<name>A0A1C3VU88_9HYPH</name>